<feature type="transmembrane region" description="Helical" evidence="1">
    <location>
        <begin position="86"/>
        <end position="109"/>
    </location>
</feature>
<keyword evidence="1" id="KW-1133">Transmembrane helix</keyword>
<keyword evidence="1" id="KW-0812">Transmembrane</keyword>
<keyword evidence="1" id="KW-0472">Membrane</keyword>
<reference evidence="2" key="1">
    <citation type="submission" date="2021-02" db="EMBL/GenBank/DDBJ databases">
        <authorList>
            <person name="Nowell W R."/>
        </authorList>
    </citation>
    <scope>NUCLEOTIDE SEQUENCE</scope>
</reference>
<proteinExistence type="predicted"/>
<protein>
    <submittedName>
        <fullName evidence="2">Uncharacterized protein</fullName>
    </submittedName>
</protein>
<organism evidence="2 3">
    <name type="scientific">Adineta steineri</name>
    <dbReference type="NCBI Taxonomy" id="433720"/>
    <lineage>
        <taxon>Eukaryota</taxon>
        <taxon>Metazoa</taxon>
        <taxon>Spiralia</taxon>
        <taxon>Gnathifera</taxon>
        <taxon>Rotifera</taxon>
        <taxon>Eurotatoria</taxon>
        <taxon>Bdelloidea</taxon>
        <taxon>Adinetida</taxon>
        <taxon>Adinetidae</taxon>
        <taxon>Adineta</taxon>
    </lineage>
</organism>
<evidence type="ECO:0000313" key="2">
    <source>
        <dbReference type="EMBL" id="CAF1079461.1"/>
    </source>
</evidence>
<evidence type="ECO:0000313" key="3">
    <source>
        <dbReference type="Proteomes" id="UP000663891"/>
    </source>
</evidence>
<dbReference type="AlphaFoldDB" id="A0A814MHY4"/>
<feature type="non-terminal residue" evidence="2">
    <location>
        <position position="1"/>
    </location>
</feature>
<dbReference type="Proteomes" id="UP000663891">
    <property type="component" value="Unassembled WGS sequence"/>
</dbReference>
<gene>
    <name evidence="2" type="ORF">VCS650_LOCUS18928</name>
</gene>
<evidence type="ECO:0000256" key="1">
    <source>
        <dbReference type="SAM" id="Phobius"/>
    </source>
</evidence>
<comment type="caution">
    <text evidence="2">The sequence shown here is derived from an EMBL/GenBank/DDBJ whole genome shotgun (WGS) entry which is preliminary data.</text>
</comment>
<dbReference type="EMBL" id="CAJNON010000185">
    <property type="protein sequence ID" value="CAF1079461.1"/>
    <property type="molecule type" value="Genomic_DNA"/>
</dbReference>
<accession>A0A814MHY4</accession>
<sequence length="150" mass="17224">MPSYIILNCKHEICLSCSSKALRSNDDWYIECLCNTTTSIDLRNRTIDNQAPSYQAAASLSYDADKYNNNNSTPPSSFITKATQSVYLAGFLALLFVIYIILVNLGAFYSYPLLMRDHSIYHGISEEVLFKFLKNMLKDDDYCFHRVQHH</sequence>
<name>A0A814MHY4_9BILA</name>